<evidence type="ECO:0000256" key="2">
    <source>
        <dbReference type="ARBA" id="ARBA00007590"/>
    </source>
</evidence>
<accession>A0A8B7YI97</accession>
<keyword evidence="7" id="KW-1185">Reference proteome</keyword>
<gene>
    <name evidence="8" type="primary">LOC110980091</name>
</gene>
<keyword evidence="4 6" id="KW-1133">Transmembrane helix</keyword>
<evidence type="ECO:0000256" key="3">
    <source>
        <dbReference type="ARBA" id="ARBA00022692"/>
    </source>
</evidence>
<dbReference type="OrthoDB" id="5620at2759"/>
<dbReference type="InterPro" id="IPR005349">
    <property type="entry name" value="TMEM14"/>
</dbReference>
<comment type="subcellular location">
    <subcellularLocation>
        <location evidence="1">Membrane</location>
    </subcellularLocation>
</comment>
<dbReference type="GeneID" id="110980091"/>
<evidence type="ECO:0000256" key="1">
    <source>
        <dbReference type="ARBA" id="ARBA00004370"/>
    </source>
</evidence>
<dbReference type="Proteomes" id="UP000694845">
    <property type="component" value="Unplaced"/>
</dbReference>
<dbReference type="RefSeq" id="XP_022092120.1">
    <property type="nucleotide sequence ID" value="XM_022236428.1"/>
</dbReference>
<dbReference type="GO" id="GO:0031966">
    <property type="term" value="C:mitochondrial membrane"/>
    <property type="evidence" value="ECO:0007669"/>
    <property type="project" value="TreeGrafter"/>
</dbReference>
<evidence type="ECO:0000256" key="4">
    <source>
        <dbReference type="ARBA" id="ARBA00022989"/>
    </source>
</evidence>
<organism evidence="7 8">
    <name type="scientific">Acanthaster planci</name>
    <name type="common">Crown-of-thorns starfish</name>
    <dbReference type="NCBI Taxonomy" id="133434"/>
    <lineage>
        <taxon>Eukaryota</taxon>
        <taxon>Metazoa</taxon>
        <taxon>Echinodermata</taxon>
        <taxon>Eleutherozoa</taxon>
        <taxon>Asterozoa</taxon>
        <taxon>Asteroidea</taxon>
        <taxon>Valvatacea</taxon>
        <taxon>Valvatida</taxon>
        <taxon>Acanthasteridae</taxon>
        <taxon>Acanthaster</taxon>
    </lineage>
</organism>
<feature type="transmembrane region" description="Helical" evidence="6">
    <location>
        <begin position="6"/>
        <end position="34"/>
    </location>
</feature>
<evidence type="ECO:0000313" key="8">
    <source>
        <dbReference type="RefSeq" id="XP_022092120.1"/>
    </source>
</evidence>
<feature type="transmembrane region" description="Helical" evidence="6">
    <location>
        <begin position="78"/>
        <end position="97"/>
    </location>
</feature>
<keyword evidence="3 6" id="KW-0812">Transmembrane</keyword>
<dbReference type="Gene3D" id="1.10.10.1740">
    <property type="entry name" value="Transmembrane protein 14-like"/>
    <property type="match status" value="1"/>
</dbReference>
<evidence type="ECO:0000256" key="5">
    <source>
        <dbReference type="ARBA" id="ARBA00023136"/>
    </source>
</evidence>
<reference evidence="8" key="1">
    <citation type="submission" date="2025-08" db="UniProtKB">
        <authorList>
            <consortium name="RefSeq"/>
        </authorList>
    </citation>
    <scope>IDENTIFICATION</scope>
</reference>
<dbReference type="KEGG" id="aplc:110980091"/>
<dbReference type="OMA" id="IWAFGYA"/>
<dbReference type="PANTHER" id="PTHR12668">
    <property type="entry name" value="TRANSMEMBRANE PROTEIN 14, 15"/>
    <property type="match status" value="1"/>
</dbReference>
<evidence type="ECO:0000313" key="7">
    <source>
        <dbReference type="Proteomes" id="UP000694845"/>
    </source>
</evidence>
<sequence>MTDIIGFGYAAFVAVGGVIGFVKAGSTISLLMGLTMGGMAAYGASLTSKNPTNCLVLFGASAILLVVMGMRFMNSGKFMPAGLLSALSLFMVLRYGIRLL</sequence>
<dbReference type="AlphaFoldDB" id="A0A8B7YI97"/>
<comment type="similarity">
    <text evidence="2">Belongs to the TMEM14 family.</text>
</comment>
<dbReference type="PANTHER" id="PTHR12668:SF43">
    <property type="entry name" value="TRANSMEMBRANE PROTEIN 14 HOMOLOG"/>
    <property type="match status" value="1"/>
</dbReference>
<dbReference type="InterPro" id="IPR044890">
    <property type="entry name" value="TMEM14_sf"/>
</dbReference>
<dbReference type="GO" id="GO:0070453">
    <property type="term" value="P:regulation of heme biosynthetic process"/>
    <property type="evidence" value="ECO:0007669"/>
    <property type="project" value="TreeGrafter"/>
</dbReference>
<keyword evidence="5 6" id="KW-0472">Membrane</keyword>
<feature type="transmembrane region" description="Helical" evidence="6">
    <location>
        <begin position="54"/>
        <end position="72"/>
    </location>
</feature>
<name>A0A8B7YI97_ACAPL</name>
<evidence type="ECO:0000256" key="6">
    <source>
        <dbReference type="SAM" id="Phobius"/>
    </source>
</evidence>
<protein>
    <submittedName>
        <fullName evidence="8">Transmembrane protein 14C-like</fullName>
    </submittedName>
</protein>
<dbReference type="Pfam" id="PF03647">
    <property type="entry name" value="Tmemb_14"/>
    <property type="match status" value="1"/>
</dbReference>
<proteinExistence type="inferred from homology"/>